<reference evidence="2 3" key="1">
    <citation type="submission" date="2018-11" db="EMBL/GenBank/DDBJ databases">
        <authorList>
            <consortium name="Pathogen Informatics"/>
        </authorList>
    </citation>
    <scope>NUCLEOTIDE SEQUENCE [LARGE SCALE GENOMIC DNA]</scope>
    <source>
        <strain>Denwood</strain>
        <strain evidence="3">Zambia</strain>
    </source>
</reference>
<evidence type="ECO:0000313" key="2">
    <source>
        <dbReference type="EMBL" id="VDP74381.1"/>
    </source>
</evidence>
<dbReference type="InterPro" id="IPR052208">
    <property type="entry name" value="DmX-like/RAVE_component"/>
</dbReference>
<dbReference type="AlphaFoldDB" id="A0A3P8FWL0"/>
<name>A0A3P8FWL0_9TREM</name>
<dbReference type="GO" id="GO:0043291">
    <property type="term" value="C:RAVE complex"/>
    <property type="evidence" value="ECO:0007669"/>
    <property type="project" value="TreeGrafter"/>
</dbReference>
<keyword evidence="3" id="KW-1185">Reference proteome</keyword>
<dbReference type="GO" id="GO:0007035">
    <property type="term" value="P:vacuolar acidification"/>
    <property type="evidence" value="ECO:0007669"/>
    <property type="project" value="TreeGrafter"/>
</dbReference>
<proteinExistence type="predicted"/>
<dbReference type="EMBL" id="UZAL01038835">
    <property type="protein sequence ID" value="VDP74381.1"/>
    <property type="molecule type" value="Genomic_DNA"/>
</dbReference>
<evidence type="ECO:0000256" key="1">
    <source>
        <dbReference type="SAM" id="MobiDB-lite"/>
    </source>
</evidence>
<gene>
    <name evidence="2" type="ORF">SMTD_LOCUS17501</name>
</gene>
<dbReference type="PANTHER" id="PTHR13950:SF9">
    <property type="entry name" value="RABCONNECTIN-3A"/>
    <property type="match status" value="1"/>
</dbReference>
<feature type="compositionally biased region" description="Low complexity" evidence="1">
    <location>
        <begin position="380"/>
        <end position="394"/>
    </location>
</feature>
<evidence type="ECO:0000313" key="3">
    <source>
        <dbReference type="Proteomes" id="UP000269396"/>
    </source>
</evidence>
<feature type="region of interest" description="Disordered" evidence="1">
    <location>
        <begin position="380"/>
        <end position="403"/>
    </location>
</feature>
<protein>
    <submittedName>
        <fullName evidence="2">Uncharacterized protein</fullName>
    </submittedName>
</protein>
<sequence>MDWVNAEDGGHLLSIIIDSEIFVFAPVCQNLSLSRNKLRGGHACQPTLMTTIGEVYVGWKPIACTRIVTADFNSSSSLSLSSLTSIEKKKSVPTQQQESCWRYSSTTALHGGSSHRCFIKQAAWLRDGLLLISAKTELQLFSQWPSDNLYNLFKWHVKPKLSNTKSLYNSSSANESFDATATTTTSDTVDDSTVSGSSNMSVARLTKAYSPYPLKSSPSRSMLHAVSGHSSLSNLHATSNNTTNTTSDTTSDNFKITRKMSQIDLNRASGSGLDVKSNEQLLKDLELLSNLGLFEAIQIVNPILPQFHPRQLLEWMNLGHLRRIKAILAHLTRCLTAIGNSSQRSSSQSDSRRRMTKGNLNSELTNFVIESFDSTMTSKMSTTTTTRINNTTSKPVSSISHTPHSSNNLLDMHTIPPLPLYVLLAVDSLQVTDVNADVKSNKHFDNNNNNNNNTLNILP</sequence>
<feature type="region of interest" description="Disordered" evidence="1">
    <location>
        <begin position="440"/>
        <end position="459"/>
    </location>
</feature>
<dbReference type="Proteomes" id="UP000269396">
    <property type="component" value="Unassembled WGS sequence"/>
</dbReference>
<dbReference type="PANTHER" id="PTHR13950">
    <property type="entry name" value="RABCONNECTIN-RELATED"/>
    <property type="match status" value="1"/>
</dbReference>
<accession>A0A3P8FWL0</accession>
<organism evidence="2 3">
    <name type="scientific">Schistosoma mattheei</name>
    <dbReference type="NCBI Taxonomy" id="31246"/>
    <lineage>
        <taxon>Eukaryota</taxon>
        <taxon>Metazoa</taxon>
        <taxon>Spiralia</taxon>
        <taxon>Lophotrochozoa</taxon>
        <taxon>Platyhelminthes</taxon>
        <taxon>Trematoda</taxon>
        <taxon>Digenea</taxon>
        <taxon>Strigeidida</taxon>
        <taxon>Schistosomatoidea</taxon>
        <taxon>Schistosomatidae</taxon>
        <taxon>Schistosoma</taxon>
    </lineage>
</organism>